<dbReference type="EC" id="3.1.3.16" evidence="1"/>
<dbReference type="SMART" id="SM00331">
    <property type="entry name" value="PP2C_SIG"/>
    <property type="match status" value="1"/>
</dbReference>
<evidence type="ECO:0000256" key="12">
    <source>
        <dbReference type="ARBA" id="ARBA00047761"/>
    </source>
</evidence>
<dbReference type="InterPro" id="IPR003018">
    <property type="entry name" value="GAF"/>
</dbReference>
<accession>A0A1E7JJ34</accession>
<dbReference type="InterPro" id="IPR001932">
    <property type="entry name" value="PPM-type_phosphatase-like_dom"/>
</dbReference>
<evidence type="ECO:0000256" key="15">
    <source>
        <dbReference type="ARBA" id="ARBA00081350"/>
    </source>
</evidence>
<organism evidence="18 19">
    <name type="scientific">Streptomyces oceani</name>
    <dbReference type="NCBI Taxonomy" id="1075402"/>
    <lineage>
        <taxon>Bacteria</taxon>
        <taxon>Bacillati</taxon>
        <taxon>Actinomycetota</taxon>
        <taxon>Actinomycetes</taxon>
        <taxon>Kitasatosporales</taxon>
        <taxon>Streptomycetaceae</taxon>
        <taxon>Streptomyces</taxon>
    </lineage>
</organism>
<keyword evidence="11" id="KW-0464">Manganese</keyword>
<evidence type="ECO:0000256" key="10">
    <source>
        <dbReference type="ARBA" id="ARBA00022912"/>
    </source>
</evidence>
<dbReference type="InterPro" id="IPR036890">
    <property type="entry name" value="HATPase_C_sf"/>
</dbReference>
<proteinExistence type="predicted"/>
<keyword evidence="19" id="KW-1185">Reference proteome</keyword>
<evidence type="ECO:0000256" key="4">
    <source>
        <dbReference type="ARBA" id="ARBA00022723"/>
    </source>
</evidence>
<dbReference type="Pfam" id="PF01590">
    <property type="entry name" value="GAF"/>
    <property type="match status" value="1"/>
</dbReference>
<evidence type="ECO:0000256" key="1">
    <source>
        <dbReference type="ARBA" id="ARBA00013081"/>
    </source>
</evidence>
<dbReference type="EMBL" id="LJGU01000164">
    <property type="protein sequence ID" value="OEU87666.1"/>
    <property type="molecule type" value="Genomic_DNA"/>
</dbReference>
<feature type="domain" description="PAS" evidence="17">
    <location>
        <begin position="32"/>
        <end position="71"/>
    </location>
</feature>
<dbReference type="Pfam" id="PF00989">
    <property type="entry name" value="PAS"/>
    <property type="match status" value="1"/>
</dbReference>
<dbReference type="CDD" id="cd16936">
    <property type="entry name" value="HATPase_RsbW-like"/>
    <property type="match status" value="1"/>
</dbReference>
<reference evidence="18 19" key="1">
    <citation type="journal article" date="2016" name="Front. Microbiol.">
        <title>Comparative Genomics Analysis of Streptomyces Species Reveals Their Adaptation to the Marine Environment and Their Diversity at the Genomic Level.</title>
        <authorList>
            <person name="Tian X."/>
            <person name="Zhang Z."/>
            <person name="Yang T."/>
            <person name="Chen M."/>
            <person name="Li J."/>
            <person name="Chen F."/>
            <person name="Yang J."/>
            <person name="Li W."/>
            <person name="Zhang B."/>
            <person name="Zhang Z."/>
            <person name="Wu J."/>
            <person name="Zhang C."/>
            <person name="Long L."/>
            <person name="Xiao J."/>
        </authorList>
    </citation>
    <scope>NUCLEOTIDE SEQUENCE [LARGE SCALE GENOMIC DNA]</scope>
    <source>
        <strain evidence="18 19">SCSIO 02100</strain>
    </source>
</reference>
<evidence type="ECO:0000256" key="2">
    <source>
        <dbReference type="ARBA" id="ARBA00022553"/>
    </source>
</evidence>
<dbReference type="Gene3D" id="3.30.450.40">
    <property type="match status" value="1"/>
</dbReference>
<dbReference type="FunFam" id="3.30.565.10:FF:000028">
    <property type="entry name" value="PAS sensor protein"/>
    <property type="match status" value="1"/>
</dbReference>
<keyword evidence="2" id="KW-0597">Phosphoprotein</keyword>
<dbReference type="SMART" id="SM00091">
    <property type="entry name" value="PAS"/>
    <property type="match status" value="2"/>
</dbReference>
<evidence type="ECO:0000259" key="17">
    <source>
        <dbReference type="PROSITE" id="PS50112"/>
    </source>
</evidence>
<keyword evidence="8" id="KW-0067">ATP-binding</keyword>
<dbReference type="NCBIfam" id="TIGR00229">
    <property type="entry name" value="sensory_box"/>
    <property type="match status" value="2"/>
</dbReference>
<dbReference type="Pfam" id="PF08448">
    <property type="entry name" value="PAS_4"/>
    <property type="match status" value="1"/>
</dbReference>
<dbReference type="InterPro" id="IPR000014">
    <property type="entry name" value="PAS"/>
</dbReference>
<evidence type="ECO:0000256" key="3">
    <source>
        <dbReference type="ARBA" id="ARBA00022679"/>
    </source>
</evidence>
<dbReference type="STRING" id="1075402.AN216_26060"/>
<evidence type="ECO:0000256" key="6">
    <source>
        <dbReference type="ARBA" id="ARBA00022777"/>
    </source>
</evidence>
<dbReference type="SUPFAM" id="SSF55785">
    <property type="entry name" value="PYP-like sensor domain (PAS domain)"/>
    <property type="match status" value="2"/>
</dbReference>
<dbReference type="Pfam" id="PF07228">
    <property type="entry name" value="SpoIIE"/>
    <property type="match status" value="1"/>
</dbReference>
<name>A0A1E7JJ34_9ACTN</name>
<gene>
    <name evidence="18" type="ORF">AN216_26060</name>
</gene>
<evidence type="ECO:0000256" key="5">
    <source>
        <dbReference type="ARBA" id="ARBA00022741"/>
    </source>
</evidence>
<feature type="domain" description="PAS" evidence="17">
    <location>
        <begin position="149"/>
        <end position="219"/>
    </location>
</feature>
<evidence type="ECO:0000313" key="18">
    <source>
        <dbReference type="EMBL" id="OEU87666.1"/>
    </source>
</evidence>
<dbReference type="PROSITE" id="PS50112">
    <property type="entry name" value="PAS"/>
    <property type="match status" value="2"/>
</dbReference>
<feature type="region of interest" description="Disordered" evidence="16">
    <location>
        <begin position="789"/>
        <end position="809"/>
    </location>
</feature>
<dbReference type="SUPFAM" id="SSF81606">
    <property type="entry name" value="PP2C-like"/>
    <property type="match status" value="1"/>
</dbReference>
<dbReference type="SMART" id="SM00065">
    <property type="entry name" value="GAF"/>
    <property type="match status" value="1"/>
</dbReference>
<protein>
    <recommendedName>
        <fullName evidence="1">protein-serine/threonine phosphatase</fullName>
        <ecNumber evidence="1">3.1.3.16</ecNumber>
    </recommendedName>
    <alternativeName>
        <fullName evidence="15">Protein-serine/threonine phosphatase</fullName>
    </alternativeName>
    <alternativeName>
        <fullName evidence="14">Serine/threonine-protein kinase</fullName>
    </alternativeName>
</protein>
<dbReference type="InterPro" id="IPR013767">
    <property type="entry name" value="PAS_fold"/>
</dbReference>
<dbReference type="PATRIC" id="fig|1075402.3.peg.5631"/>
<dbReference type="FunFam" id="3.60.40.10:FF:000005">
    <property type="entry name" value="Serine/threonine protein phosphatase"/>
    <property type="match status" value="1"/>
</dbReference>
<evidence type="ECO:0000256" key="8">
    <source>
        <dbReference type="ARBA" id="ARBA00022840"/>
    </source>
</evidence>
<dbReference type="RefSeq" id="WP_070199169.1">
    <property type="nucleotide sequence ID" value="NZ_LJGU01000164.1"/>
</dbReference>
<dbReference type="AlphaFoldDB" id="A0A1E7JJ34"/>
<dbReference type="GO" id="GO:0046872">
    <property type="term" value="F:metal ion binding"/>
    <property type="evidence" value="ECO:0007669"/>
    <property type="project" value="UniProtKB-KW"/>
</dbReference>
<keyword evidence="9" id="KW-0460">Magnesium</keyword>
<evidence type="ECO:0000256" key="16">
    <source>
        <dbReference type="SAM" id="MobiDB-lite"/>
    </source>
</evidence>
<dbReference type="InterPro" id="IPR013656">
    <property type="entry name" value="PAS_4"/>
</dbReference>
<dbReference type="GO" id="GO:0006355">
    <property type="term" value="P:regulation of DNA-templated transcription"/>
    <property type="evidence" value="ECO:0007669"/>
    <property type="project" value="InterPro"/>
</dbReference>
<dbReference type="InterPro" id="IPR035965">
    <property type="entry name" value="PAS-like_dom_sf"/>
</dbReference>
<dbReference type="Gene3D" id="3.30.565.10">
    <property type="entry name" value="Histidine kinase-like ATPase, C-terminal domain"/>
    <property type="match status" value="1"/>
</dbReference>
<keyword evidence="5" id="KW-0547">Nucleotide-binding</keyword>
<dbReference type="InterPro" id="IPR029016">
    <property type="entry name" value="GAF-like_dom_sf"/>
</dbReference>
<dbReference type="InterPro" id="IPR052016">
    <property type="entry name" value="Bact_Sigma-Reg"/>
</dbReference>
<dbReference type="InterPro" id="IPR036457">
    <property type="entry name" value="PPM-type-like_dom_sf"/>
</dbReference>
<dbReference type="PANTHER" id="PTHR43156">
    <property type="entry name" value="STAGE II SPORULATION PROTEIN E-RELATED"/>
    <property type="match status" value="1"/>
</dbReference>
<evidence type="ECO:0000256" key="13">
    <source>
        <dbReference type="ARBA" id="ARBA00056274"/>
    </source>
</evidence>
<sequence>MAQTAGPGDGADRTPGAVAGAVVPPEDTPAGLMDTLRVGVVLMDTRGEVLLWSPFAEEILGWSAAELVGQQSTAWLYPTPAEDAADQAARVLTVLREEQQWRGTLLARHRNGHRVDLTGRAFLVSEGPAAPYVIVNLAESSRLFPISQELAALNALFESSPLGIALFDPQLRYVRLNEALADLNGVPLADHIGRTVRDTLPPRMAEDVLRVQEAVLSTGRPVIDMVTAAPNGVGARSVSYSRLADDTGEVIGLTCAVLDVTERREAAHKIEQARQRLALLDRIGVALGDLLDVSPIARSLAHALVPEFADFAGVMLIRALAQGGELPEGELADTTPLLMLGTAAAEHGPAVRQLLDTGEEVVLDAGYTFGRVLASGEPRLLTSRQQLASAIQQSDPRAQAILELGMHSAVIVPLRARGIVLGLLAIGRATGREPFDADDLVLATEIAERAGTSLDNARLYARERETALMLQRNLLPQQVPEPPGVAVAYRYVPGSSGTEAGGDWFDVIRLAGGRVAFVVGDVTGHGLRSAATMGRLRTAVRTLAALDLPPDDLLRHINDISDDLAEGTADPLMATCLYAVYDPSTRRCTLAKAGHLPPLLLEPDDTGGYHVQQVDLPSGAPLGVAELGFEARELEIVEGSVLVLYTDGLVEHRGEDITDGVERLGEQLTRELPTQETTEDALEDACEAVITTLGTPDPDYAADDAALLMAQLGVLPEDSAVSWTLEAGSYPVRRARVNVRDTLLDWQLESLVDETVLLVSELVTNSLRYAHGPVGVRMVRGSSLLVEVSDPLPDPPRARNATEDDEGGRGIQLVAREARRWGTRHGAMGKTVWFELPLPG</sequence>
<dbReference type="Gene3D" id="3.60.40.10">
    <property type="entry name" value="PPM-type phosphatase domain"/>
    <property type="match status" value="1"/>
</dbReference>
<evidence type="ECO:0000256" key="7">
    <source>
        <dbReference type="ARBA" id="ARBA00022801"/>
    </source>
</evidence>
<keyword evidence="4" id="KW-0479">Metal-binding</keyword>
<dbReference type="GO" id="GO:0005524">
    <property type="term" value="F:ATP binding"/>
    <property type="evidence" value="ECO:0007669"/>
    <property type="project" value="UniProtKB-KW"/>
</dbReference>
<evidence type="ECO:0000256" key="14">
    <source>
        <dbReference type="ARBA" id="ARBA00075117"/>
    </source>
</evidence>
<comment type="function">
    <text evidence="13">Primarily acts as an independent SigF regulator that is sensitive to the osmosensory signal, mediating the cross talk of PknD with the SigF regulon. Possesses both phosphatase and kinase activities. The kinase domain functions as a classic anti-sigma factor-like kinase to phosphorylate the anti-anti-sigma factor domain at the canonical regulatory site, and the phosphatase domain antagonizes this activity.</text>
</comment>
<evidence type="ECO:0000256" key="9">
    <source>
        <dbReference type="ARBA" id="ARBA00022842"/>
    </source>
</evidence>
<keyword evidence="7" id="KW-0378">Hydrolase</keyword>
<comment type="catalytic activity">
    <reaction evidence="12">
        <text>O-phospho-L-seryl-[protein] + H2O = L-seryl-[protein] + phosphate</text>
        <dbReference type="Rhea" id="RHEA:20629"/>
        <dbReference type="Rhea" id="RHEA-COMP:9863"/>
        <dbReference type="Rhea" id="RHEA-COMP:11604"/>
        <dbReference type="ChEBI" id="CHEBI:15377"/>
        <dbReference type="ChEBI" id="CHEBI:29999"/>
        <dbReference type="ChEBI" id="CHEBI:43474"/>
        <dbReference type="ChEBI" id="CHEBI:83421"/>
        <dbReference type="EC" id="3.1.3.16"/>
    </reaction>
</comment>
<evidence type="ECO:0000256" key="11">
    <source>
        <dbReference type="ARBA" id="ARBA00023211"/>
    </source>
</evidence>
<dbReference type="GO" id="GO:0004722">
    <property type="term" value="F:protein serine/threonine phosphatase activity"/>
    <property type="evidence" value="ECO:0007669"/>
    <property type="project" value="UniProtKB-EC"/>
</dbReference>
<dbReference type="Gene3D" id="3.30.450.20">
    <property type="entry name" value="PAS domain"/>
    <property type="match status" value="2"/>
</dbReference>
<dbReference type="GO" id="GO:0016301">
    <property type="term" value="F:kinase activity"/>
    <property type="evidence" value="ECO:0007669"/>
    <property type="project" value="UniProtKB-KW"/>
</dbReference>
<dbReference type="PANTHER" id="PTHR43156:SF2">
    <property type="entry name" value="STAGE II SPORULATION PROTEIN E"/>
    <property type="match status" value="1"/>
</dbReference>
<evidence type="ECO:0000313" key="19">
    <source>
        <dbReference type="Proteomes" id="UP000176101"/>
    </source>
</evidence>
<dbReference type="Proteomes" id="UP000176101">
    <property type="component" value="Unassembled WGS sequence"/>
</dbReference>
<feature type="region of interest" description="Disordered" evidence="16">
    <location>
        <begin position="1"/>
        <end position="26"/>
    </location>
</feature>
<keyword evidence="3" id="KW-0808">Transferase</keyword>
<comment type="caution">
    <text evidence="18">The sequence shown here is derived from an EMBL/GenBank/DDBJ whole genome shotgun (WGS) entry which is preliminary data.</text>
</comment>
<keyword evidence="10" id="KW-0904">Protein phosphatase</keyword>
<keyword evidence="6" id="KW-0418">Kinase</keyword>
<dbReference type="SUPFAM" id="SSF55781">
    <property type="entry name" value="GAF domain-like"/>
    <property type="match status" value="1"/>
</dbReference>
<dbReference type="CDD" id="cd00130">
    <property type="entry name" value="PAS"/>
    <property type="match status" value="2"/>
</dbReference>